<dbReference type="SUPFAM" id="SSF50978">
    <property type="entry name" value="WD40 repeat-like"/>
    <property type="match status" value="1"/>
</dbReference>
<feature type="compositionally biased region" description="Basic and acidic residues" evidence="5">
    <location>
        <begin position="463"/>
        <end position="477"/>
    </location>
</feature>
<dbReference type="InterPro" id="IPR019775">
    <property type="entry name" value="WD40_repeat_CS"/>
</dbReference>
<dbReference type="PRINTS" id="PR00320">
    <property type="entry name" value="GPROTEINBRPT"/>
</dbReference>
<dbReference type="PROSITE" id="PS50082">
    <property type="entry name" value="WD_REPEATS_2"/>
    <property type="match status" value="2"/>
</dbReference>
<dbReference type="EMBL" id="BMAR01000001">
    <property type="protein sequence ID" value="GFR40822.1"/>
    <property type="molecule type" value="Genomic_DNA"/>
</dbReference>
<name>A0AAD3HHB1_9CHLO</name>
<evidence type="ECO:0008006" key="8">
    <source>
        <dbReference type="Google" id="ProtNLM"/>
    </source>
</evidence>
<keyword evidence="2 4" id="KW-0853">WD repeat</keyword>
<dbReference type="GO" id="GO:0042254">
    <property type="term" value="P:ribosome biogenesis"/>
    <property type="evidence" value="ECO:0007669"/>
    <property type="project" value="UniProtKB-KW"/>
</dbReference>
<evidence type="ECO:0000313" key="6">
    <source>
        <dbReference type="EMBL" id="GFR40822.1"/>
    </source>
</evidence>
<feature type="compositionally biased region" description="Basic residues" evidence="5">
    <location>
        <begin position="483"/>
        <end position="492"/>
    </location>
</feature>
<evidence type="ECO:0000256" key="3">
    <source>
        <dbReference type="ARBA" id="ARBA00022737"/>
    </source>
</evidence>
<comment type="caution">
    <text evidence="6">The sequence shown here is derived from an EMBL/GenBank/DDBJ whole genome shotgun (WGS) entry which is preliminary data.</text>
</comment>
<protein>
    <recommendedName>
        <fullName evidence="8">P21-activated protein kinase-interacting protein 1-like protein</fullName>
    </recommendedName>
</protein>
<feature type="compositionally biased region" description="Gly residues" evidence="5">
    <location>
        <begin position="370"/>
        <end position="379"/>
    </location>
</feature>
<gene>
    <name evidence="6" type="ORF">Agub_g1445</name>
</gene>
<keyword evidence="7" id="KW-1185">Reference proteome</keyword>
<sequence>MLLFAGSYERFIFGFSASADCSEPQDIVKRYTFAAHKNGVKCLVAAGPYVASGGADDLIHLYDMKAERDLGVLMNPGDGAVPCLEFYTPEGRSSPSHMLSGSADGGISIWSCRDWEHLKVMRGHKGSVNSVAVHRSGKLALSTARDGAIRMWNLTKGRCTYTAKLDAEAEVVAFSRSGEAYSLICGNKISVHSTAGEGGLLASYTAPRRITCSLPAPSEHLRLLGLEDGSVRVWDVRVREAGGLVGGWERAHGSRVRGMAAMQEGDGPLPTSLATASSDGTIKLWDTRRLAGSLGSGGGSQTGSEAVAPAVCTAEISTNARLTCLAAVDPAAAVAAAAARVKPATAGAAAKQEAARGKAEVEKGKKRSAAGGGEAGGKGKQQLRRPDEGAGKGKQAPPQQQQKQKQQQQHPQQQQRKQQAAANRGPVGRDGRGKGGGRGDDDPGFEVVPAPQYDNAQEYGSGNRDDAEKKPGARRQEQGVAKGQRRGLKRTA</sequence>
<feature type="repeat" description="WD" evidence="4">
    <location>
        <begin position="273"/>
        <end position="288"/>
    </location>
</feature>
<evidence type="ECO:0000256" key="5">
    <source>
        <dbReference type="SAM" id="MobiDB-lite"/>
    </source>
</evidence>
<keyword evidence="3" id="KW-0677">Repeat</keyword>
<dbReference type="InterPro" id="IPR051959">
    <property type="entry name" value="PAK1-Kinase_Regulator"/>
</dbReference>
<proteinExistence type="predicted"/>
<dbReference type="PROSITE" id="PS00678">
    <property type="entry name" value="WD_REPEATS_1"/>
    <property type="match status" value="2"/>
</dbReference>
<feature type="region of interest" description="Disordered" evidence="5">
    <location>
        <begin position="352"/>
        <end position="492"/>
    </location>
</feature>
<dbReference type="PANTHER" id="PTHR44675">
    <property type="entry name" value="PAK1 INTERACTING PROTEIN 1"/>
    <property type="match status" value="1"/>
</dbReference>
<dbReference type="InterPro" id="IPR036322">
    <property type="entry name" value="WD40_repeat_dom_sf"/>
</dbReference>
<feature type="repeat" description="WD" evidence="4">
    <location>
        <begin position="121"/>
        <end position="162"/>
    </location>
</feature>
<accession>A0AAD3HHB1</accession>
<keyword evidence="1" id="KW-0690">Ribosome biogenesis</keyword>
<evidence type="ECO:0000256" key="2">
    <source>
        <dbReference type="ARBA" id="ARBA00022574"/>
    </source>
</evidence>
<evidence type="ECO:0000256" key="4">
    <source>
        <dbReference type="PROSITE-ProRule" id="PRU00221"/>
    </source>
</evidence>
<dbReference type="InterPro" id="IPR015943">
    <property type="entry name" value="WD40/YVTN_repeat-like_dom_sf"/>
</dbReference>
<dbReference type="PANTHER" id="PTHR44675:SF1">
    <property type="entry name" value="P21-ACTIVATED PROTEIN KINASE-INTERACTING PROTEIN 1"/>
    <property type="match status" value="1"/>
</dbReference>
<feature type="compositionally biased region" description="Basic and acidic residues" evidence="5">
    <location>
        <begin position="427"/>
        <end position="441"/>
    </location>
</feature>
<dbReference type="AlphaFoldDB" id="A0AAD3HHB1"/>
<feature type="non-terminal residue" evidence="6">
    <location>
        <position position="1"/>
    </location>
</feature>
<evidence type="ECO:0000313" key="7">
    <source>
        <dbReference type="Proteomes" id="UP001054857"/>
    </source>
</evidence>
<dbReference type="Gene3D" id="2.130.10.10">
    <property type="entry name" value="YVTN repeat-like/Quinoprotein amine dehydrogenase"/>
    <property type="match status" value="2"/>
</dbReference>
<evidence type="ECO:0000256" key="1">
    <source>
        <dbReference type="ARBA" id="ARBA00022517"/>
    </source>
</evidence>
<dbReference type="Proteomes" id="UP001054857">
    <property type="component" value="Unassembled WGS sequence"/>
</dbReference>
<feature type="compositionally biased region" description="Low complexity" evidence="5">
    <location>
        <begin position="393"/>
        <end position="426"/>
    </location>
</feature>
<dbReference type="InterPro" id="IPR020472">
    <property type="entry name" value="WD40_PAC1"/>
</dbReference>
<dbReference type="Pfam" id="PF00400">
    <property type="entry name" value="WD40"/>
    <property type="match status" value="3"/>
</dbReference>
<dbReference type="SMART" id="SM00320">
    <property type="entry name" value="WD40"/>
    <property type="match status" value="5"/>
</dbReference>
<organism evidence="6 7">
    <name type="scientific">Astrephomene gubernaculifera</name>
    <dbReference type="NCBI Taxonomy" id="47775"/>
    <lineage>
        <taxon>Eukaryota</taxon>
        <taxon>Viridiplantae</taxon>
        <taxon>Chlorophyta</taxon>
        <taxon>core chlorophytes</taxon>
        <taxon>Chlorophyceae</taxon>
        <taxon>CS clade</taxon>
        <taxon>Chlamydomonadales</taxon>
        <taxon>Astrephomenaceae</taxon>
        <taxon>Astrephomene</taxon>
    </lineage>
</organism>
<reference evidence="6 7" key="1">
    <citation type="journal article" date="2021" name="Sci. Rep.">
        <title>Genome sequencing of the multicellular alga Astrephomene provides insights into convergent evolution of germ-soma differentiation.</title>
        <authorList>
            <person name="Yamashita S."/>
            <person name="Yamamoto K."/>
            <person name="Matsuzaki R."/>
            <person name="Suzuki S."/>
            <person name="Yamaguchi H."/>
            <person name="Hirooka S."/>
            <person name="Minakuchi Y."/>
            <person name="Miyagishima S."/>
            <person name="Kawachi M."/>
            <person name="Toyoda A."/>
            <person name="Nozaki H."/>
        </authorList>
    </citation>
    <scope>NUCLEOTIDE SEQUENCE [LARGE SCALE GENOMIC DNA]</scope>
    <source>
        <strain evidence="6 7">NIES-4017</strain>
    </source>
</reference>
<feature type="compositionally biased region" description="Basic and acidic residues" evidence="5">
    <location>
        <begin position="353"/>
        <end position="363"/>
    </location>
</feature>
<dbReference type="PROSITE" id="PS50294">
    <property type="entry name" value="WD_REPEATS_REGION"/>
    <property type="match status" value="1"/>
</dbReference>
<dbReference type="InterPro" id="IPR001680">
    <property type="entry name" value="WD40_rpt"/>
</dbReference>